<proteinExistence type="predicted"/>
<accession>A0AA87MJN8</accession>
<gene>
    <name evidence="2" type="ORF">LEP1GSC125_1807</name>
</gene>
<dbReference type="AlphaFoldDB" id="A0AA87MJN8"/>
<name>A0AA87MJN8_9LEPT</name>
<evidence type="ECO:0000313" key="2">
    <source>
        <dbReference type="EMBL" id="EKR98401.1"/>
    </source>
</evidence>
<organism evidence="2 3">
    <name type="scientific">Leptospira mayottensis 200901122</name>
    <dbReference type="NCBI Taxonomy" id="1193010"/>
    <lineage>
        <taxon>Bacteria</taxon>
        <taxon>Pseudomonadati</taxon>
        <taxon>Spirochaetota</taxon>
        <taxon>Spirochaetia</taxon>
        <taxon>Leptospirales</taxon>
        <taxon>Leptospiraceae</taxon>
        <taxon>Leptospira</taxon>
    </lineage>
</organism>
<evidence type="ECO:0000313" key="3">
    <source>
        <dbReference type="Proteomes" id="UP000001343"/>
    </source>
</evidence>
<comment type="caution">
    <text evidence="2">The sequence shown here is derived from an EMBL/GenBank/DDBJ whole genome shotgun (WGS) entry which is preliminary data.</text>
</comment>
<sequence>MKPSGKVQTIKIPSYISEKSSRNDPTDFIFSKELFFPVIYLLVAFEIITRILFQKNGLIVLYHWIISGENLLVPVFLIIPVFVFIAMIAQQCKTIYLIKRGNFDFYIFIGDRLHEGALVYAENNPNKNILFAPEINSSHPSPYFNELYKKLILLKEPSGILRKADNQNITSLIVQIIIALTALSFSFSGVCIILKTYAYTQLPLDGTFTSLNHGPNLGDFLPFLSILSPFLFFILLSVALFFVASFIWIKAKIRNFTNTQKNKGDSPFLPHEIKSGSILTGRILKSATERGSSDKTFSKKHQIYLIEFTDVFNTPVYINYHIIGENGSQKQPWGQKTKLKQTLDDWKKTGVRATFKIIPDGEFLTVVPVL</sequence>
<dbReference type="EMBL" id="AKWM02000078">
    <property type="protein sequence ID" value="EKR98401.1"/>
    <property type="molecule type" value="Genomic_DNA"/>
</dbReference>
<protein>
    <submittedName>
        <fullName evidence="2">Uncharacterized protein</fullName>
    </submittedName>
</protein>
<feature type="transmembrane region" description="Helical" evidence="1">
    <location>
        <begin position="220"/>
        <end position="249"/>
    </location>
</feature>
<dbReference type="RefSeq" id="WP_002746768.1">
    <property type="nucleotide sequence ID" value="NZ_AKWM02000078.1"/>
</dbReference>
<reference evidence="2 3" key="1">
    <citation type="journal article" date="2014" name="Int. J. Syst. Evol. Microbiol.">
        <title>Leptospira mayottensis sp. nov., a pathogenic species of the genus Leptospira isolated from humans.</title>
        <authorList>
            <person name="Bourhy P."/>
            <person name="Collet L."/>
            <person name="Brisse S."/>
            <person name="Picardeau M."/>
        </authorList>
    </citation>
    <scope>NUCLEOTIDE SEQUENCE [LARGE SCALE GENOMIC DNA]</scope>
    <source>
        <strain evidence="2 3">200901122</strain>
    </source>
</reference>
<keyword evidence="1" id="KW-0472">Membrane</keyword>
<dbReference type="Proteomes" id="UP000001343">
    <property type="component" value="Unassembled WGS sequence"/>
</dbReference>
<keyword evidence="1" id="KW-0812">Transmembrane</keyword>
<feature type="transmembrane region" description="Helical" evidence="1">
    <location>
        <begin position="73"/>
        <end position="90"/>
    </location>
</feature>
<feature type="transmembrane region" description="Helical" evidence="1">
    <location>
        <begin position="34"/>
        <end position="53"/>
    </location>
</feature>
<evidence type="ECO:0000256" key="1">
    <source>
        <dbReference type="SAM" id="Phobius"/>
    </source>
</evidence>
<keyword evidence="1" id="KW-1133">Transmembrane helix</keyword>
<feature type="transmembrane region" description="Helical" evidence="1">
    <location>
        <begin position="172"/>
        <end position="200"/>
    </location>
</feature>